<dbReference type="AlphaFoldDB" id="A0A1Y2D6X8"/>
<evidence type="ECO:0000313" key="3">
    <source>
        <dbReference type="Proteomes" id="UP000193920"/>
    </source>
</evidence>
<dbReference type="Proteomes" id="UP000193920">
    <property type="component" value="Unassembled WGS sequence"/>
</dbReference>
<comment type="caution">
    <text evidence="2">The sequence shown here is derived from an EMBL/GenBank/DDBJ whole genome shotgun (WGS) entry which is preliminary data.</text>
</comment>
<proteinExistence type="predicted"/>
<sequence>MSKSDYSFEEEFYESHDISIFITDTEEEVSSNDLNSESDSEENNNEQNNNELVNIKIKAFNSFGNKNIYLYCVNLEFRNEKQSFKIEINSDGENIVFDNKYCMTKEQPLFI</sequence>
<protein>
    <submittedName>
        <fullName evidence="2">Uncharacterized protein</fullName>
    </submittedName>
</protein>
<organism evidence="2 3">
    <name type="scientific">Neocallimastix californiae</name>
    <dbReference type="NCBI Taxonomy" id="1754190"/>
    <lineage>
        <taxon>Eukaryota</taxon>
        <taxon>Fungi</taxon>
        <taxon>Fungi incertae sedis</taxon>
        <taxon>Chytridiomycota</taxon>
        <taxon>Chytridiomycota incertae sedis</taxon>
        <taxon>Neocallimastigomycetes</taxon>
        <taxon>Neocallimastigales</taxon>
        <taxon>Neocallimastigaceae</taxon>
        <taxon>Neocallimastix</taxon>
    </lineage>
</organism>
<accession>A0A1Y2D6X8</accession>
<keyword evidence="3" id="KW-1185">Reference proteome</keyword>
<feature type="region of interest" description="Disordered" evidence="1">
    <location>
        <begin position="26"/>
        <end position="49"/>
    </location>
</feature>
<evidence type="ECO:0000313" key="2">
    <source>
        <dbReference type="EMBL" id="ORY54914.1"/>
    </source>
</evidence>
<dbReference type="EMBL" id="MCOG01000081">
    <property type="protein sequence ID" value="ORY54914.1"/>
    <property type="molecule type" value="Genomic_DNA"/>
</dbReference>
<name>A0A1Y2D6X8_9FUNG</name>
<reference evidence="2 3" key="1">
    <citation type="submission" date="2016-08" db="EMBL/GenBank/DDBJ databases">
        <title>A Parts List for Fungal Cellulosomes Revealed by Comparative Genomics.</title>
        <authorList>
            <consortium name="DOE Joint Genome Institute"/>
            <person name="Haitjema C.H."/>
            <person name="Gilmore S.P."/>
            <person name="Henske J.K."/>
            <person name="Solomon K.V."/>
            <person name="De Groot R."/>
            <person name="Kuo A."/>
            <person name="Mondo S.J."/>
            <person name="Salamov A.A."/>
            <person name="Labutti K."/>
            <person name="Zhao Z."/>
            <person name="Chiniquy J."/>
            <person name="Barry K."/>
            <person name="Brewer H.M."/>
            <person name="Purvine S.O."/>
            <person name="Wright A.T."/>
            <person name="Boxma B."/>
            <person name="Van Alen T."/>
            <person name="Hackstein J.H."/>
            <person name="Baker S.E."/>
            <person name="Grigoriev I.V."/>
            <person name="O'Malley M.A."/>
        </authorList>
    </citation>
    <scope>NUCLEOTIDE SEQUENCE [LARGE SCALE GENOMIC DNA]</scope>
    <source>
        <strain evidence="2 3">G1</strain>
    </source>
</reference>
<gene>
    <name evidence="2" type="ORF">LY90DRAFT_507335</name>
</gene>
<evidence type="ECO:0000256" key="1">
    <source>
        <dbReference type="SAM" id="MobiDB-lite"/>
    </source>
</evidence>
<feature type="compositionally biased region" description="Acidic residues" evidence="1">
    <location>
        <begin position="26"/>
        <end position="44"/>
    </location>
</feature>